<keyword evidence="3" id="KW-0805">Transcription regulation</keyword>
<dbReference type="InterPro" id="IPR001356">
    <property type="entry name" value="HD"/>
</dbReference>
<dbReference type="CDD" id="cd00086">
    <property type="entry name" value="homeodomain"/>
    <property type="match status" value="1"/>
</dbReference>
<dbReference type="GO" id="GO:0099402">
    <property type="term" value="P:plant organ development"/>
    <property type="evidence" value="ECO:0007669"/>
    <property type="project" value="InterPro"/>
</dbReference>
<organism evidence="13">
    <name type="scientific">Ginkgo biloba</name>
    <name type="common">Ginkgo</name>
    <name type="synonym">Maidenhair tree</name>
    <dbReference type="NCBI Taxonomy" id="3311"/>
    <lineage>
        <taxon>Eukaryota</taxon>
        <taxon>Viridiplantae</taxon>
        <taxon>Streptophyta</taxon>
        <taxon>Embryophyta</taxon>
        <taxon>Tracheophyta</taxon>
        <taxon>Spermatophyta</taxon>
        <taxon>Ginkgoidae</taxon>
        <taxon>Ginkgoales</taxon>
        <taxon>Ginkgoaceae</taxon>
        <taxon>Ginkgo</taxon>
    </lineage>
</organism>
<evidence type="ECO:0000256" key="11">
    <source>
        <dbReference type="SAM" id="MobiDB-lite"/>
    </source>
</evidence>
<dbReference type="SUPFAM" id="SSF46689">
    <property type="entry name" value="Homeodomain-like"/>
    <property type="match status" value="1"/>
</dbReference>
<dbReference type="PANTHER" id="PTHR45940">
    <property type="entry name" value="WUSCHEL-RELATED HOMEOBOX 1-RELATED"/>
    <property type="match status" value="1"/>
</dbReference>
<evidence type="ECO:0000256" key="10">
    <source>
        <dbReference type="RuleBase" id="RU000682"/>
    </source>
</evidence>
<evidence type="ECO:0000256" key="6">
    <source>
        <dbReference type="ARBA" id="ARBA00023163"/>
    </source>
</evidence>
<evidence type="ECO:0000256" key="7">
    <source>
        <dbReference type="ARBA" id="ARBA00023242"/>
    </source>
</evidence>
<dbReference type="EMBL" id="FM882124">
    <property type="protein sequence ID" value="CAT02902.2"/>
    <property type="molecule type" value="mRNA"/>
</dbReference>
<evidence type="ECO:0000256" key="3">
    <source>
        <dbReference type="ARBA" id="ARBA00023015"/>
    </source>
</evidence>
<dbReference type="Pfam" id="PF00046">
    <property type="entry name" value="Homeodomain"/>
    <property type="match status" value="1"/>
</dbReference>
<evidence type="ECO:0000256" key="9">
    <source>
        <dbReference type="PROSITE-ProRule" id="PRU00108"/>
    </source>
</evidence>
<keyword evidence="5 9" id="KW-0371">Homeobox</keyword>
<evidence type="ECO:0000256" key="2">
    <source>
        <dbReference type="ARBA" id="ARBA00022473"/>
    </source>
</evidence>
<dbReference type="FunFam" id="1.10.10.60:FF:000146">
    <property type="entry name" value="WUSCHEL-related homeobox 4"/>
    <property type="match status" value="1"/>
</dbReference>
<feature type="region of interest" description="Disordered" evidence="11">
    <location>
        <begin position="212"/>
        <end position="234"/>
    </location>
</feature>
<feature type="region of interest" description="Disordered" evidence="11">
    <location>
        <begin position="1"/>
        <end position="50"/>
    </location>
</feature>
<evidence type="ECO:0000256" key="1">
    <source>
        <dbReference type="ARBA" id="ARBA00004123"/>
    </source>
</evidence>
<dbReference type="GO" id="GO:0005634">
    <property type="term" value="C:nucleus"/>
    <property type="evidence" value="ECO:0007669"/>
    <property type="project" value="UniProtKB-SubCell"/>
</dbReference>
<evidence type="ECO:0000313" key="13">
    <source>
        <dbReference type="EMBL" id="CAT02902.2"/>
    </source>
</evidence>
<feature type="domain" description="Homeobox" evidence="12">
    <location>
        <begin position="43"/>
        <end position="108"/>
    </location>
</feature>
<protein>
    <submittedName>
        <fullName evidence="13">Putative wuschel homeobox protein WOX2</fullName>
    </submittedName>
</protein>
<comment type="subcellular location">
    <subcellularLocation>
        <location evidence="1 9 10">Nucleus</location>
    </subcellularLocation>
</comment>
<keyword evidence="4 9" id="KW-0238">DNA-binding</keyword>
<evidence type="ECO:0000256" key="5">
    <source>
        <dbReference type="ARBA" id="ARBA00023155"/>
    </source>
</evidence>
<name>C3W867_GINBI</name>
<proteinExistence type="evidence at transcript level"/>
<dbReference type="Gene3D" id="1.10.10.60">
    <property type="entry name" value="Homeodomain-like"/>
    <property type="match status" value="1"/>
</dbReference>
<sequence length="349" mass="38985">MLQDSANIIQPSSAASSSSSSEEEDMSSTQRKDETNIQSSSSNNNASIRWNPTKEQIAVLEGLYRQGIRTPTAQQIQQITSRLRMFGNIEGKNVFYWFQNHKARQRQKQKQHNIFYFNRLLQYSAPPTSSSNGFFTPTIYNYSCTTATTPPTNIVCTPTIHISRVSSGTCSTYMQPKDASHVGYQRMLKAENTALRHSQSYKSECNTSLKECTSSGRRSTSIHSTEKQSMESAGSMNIPEVITVDDHEEDEVNDDGDDFMAGTCSSAHININGFRECDRTLELFPLHPTGYNAICNGTVQELGHHPQSSSDYNVHEGSAACISSHESNVNGCCIDRRLFHFFPQDPNCK</sequence>
<keyword evidence="7 9" id="KW-0539">Nucleus</keyword>
<evidence type="ECO:0000256" key="4">
    <source>
        <dbReference type="ARBA" id="ARBA00023125"/>
    </source>
</evidence>
<gene>
    <name evidence="13" type="primary">wox2</name>
</gene>
<dbReference type="InterPro" id="IPR009057">
    <property type="entry name" value="Homeodomain-like_sf"/>
</dbReference>
<dbReference type="GO" id="GO:0003700">
    <property type="term" value="F:DNA-binding transcription factor activity"/>
    <property type="evidence" value="ECO:0007669"/>
    <property type="project" value="InterPro"/>
</dbReference>
<feature type="compositionally biased region" description="Polar residues" evidence="11">
    <location>
        <begin position="1"/>
        <end position="11"/>
    </location>
</feature>
<dbReference type="InterPro" id="IPR044555">
    <property type="entry name" value="WUSCHEL-like"/>
</dbReference>
<evidence type="ECO:0000256" key="8">
    <source>
        <dbReference type="ARBA" id="ARBA00024040"/>
    </source>
</evidence>
<evidence type="ECO:0000259" key="12">
    <source>
        <dbReference type="PROSITE" id="PS50071"/>
    </source>
</evidence>
<dbReference type="SMART" id="SM00389">
    <property type="entry name" value="HOX"/>
    <property type="match status" value="1"/>
</dbReference>
<dbReference type="PANTHER" id="PTHR45940:SF6">
    <property type="entry name" value="WUSCHEL-RELATED HOMEOBOX 2"/>
    <property type="match status" value="1"/>
</dbReference>
<dbReference type="GO" id="GO:0003677">
    <property type="term" value="F:DNA binding"/>
    <property type="evidence" value="ECO:0007669"/>
    <property type="project" value="UniProtKB-UniRule"/>
</dbReference>
<accession>C3W867</accession>
<keyword evidence="2" id="KW-0217">Developmental protein</keyword>
<dbReference type="AlphaFoldDB" id="C3W867"/>
<reference evidence="13" key="1">
    <citation type="submission" date="2008-12" db="EMBL/GenBank/DDBJ databases">
        <title>Discrete shoot and root stem cell maintaining WUS/WOX5 functions are an evolutionary innovation of angiosperms.</title>
        <authorList>
            <person name="Nardmann J."/>
            <person name="Reisewitz P."/>
            <person name="Werr W."/>
        </authorList>
    </citation>
    <scope>NUCLEOTIDE SEQUENCE</scope>
    <source>
        <tissue evidence="13">Vegetative root apices</tissue>
    </source>
</reference>
<dbReference type="PROSITE" id="PS50071">
    <property type="entry name" value="HOMEOBOX_2"/>
    <property type="match status" value="1"/>
</dbReference>
<keyword evidence="6" id="KW-0804">Transcription</keyword>
<comment type="similarity">
    <text evidence="8">Belongs to the WUS homeobox family.</text>
</comment>
<feature type="compositionally biased region" description="Polar residues" evidence="11">
    <location>
        <begin position="212"/>
        <end position="223"/>
    </location>
</feature>
<feature type="DNA-binding region" description="Homeobox" evidence="9">
    <location>
        <begin position="45"/>
        <end position="109"/>
    </location>
</feature>